<dbReference type="AlphaFoldDB" id="A0A0M0BW38"/>
<protein>
    <recommendedName>
        <fullName evidence="4">DUF2153 domain-containing protein</fullName>
    </recommendedName>
</protein>
<reference evidence="2 3" key="1">
    <citation type="submission" date="2015-06" db="EMBL/GenBank/DDBJ databases">
        <title>New insights into the roles of widespread benthic archaea in carbon and nitrogen cycling.</title>
        <authorList>
            <person name="Lazar C.S."/>
            <person name="Baker B.J."/>
            <person name="Seitz K.W."/>
            <person name="Hyde A.S."/>
            <person name="Dick G.J."/>
            <person name="Hinrichs K.-U."/>
            <person name="Teske A.P."/>
        </authorList>
    </citation>
    <scope>NUCLEOTIDE SEQUENCE [LARGE SCALE GENOMIC DNA]</scope>
    <source>
        <strain evidence="2">SG8-32-1</strain>
    </source>
</reference>
<gene>
    <name evidence="2" type="ORF">AC477_02375</name>
</gene>
<evidence type="ECO:0000256" key="1">
    <source>
        <dbReference type="SAM" id="MobiDB-lite"/>
    </source>
</evidence>
<evidence type="ECO:0008006" key="4">
    <source>
        <dbReference type="Google" id="ProtNLM"/>
    </source>
</evidence>
<evidence type="ECO:0000313" key="2">
    <source>
        <dbReference type="EMBL" id="KON32838.1"/>
    </source>
</evidence>
<dbReference type="EMBL" id="LFWU01000051">
    <property type="protein sequence ID" value="KON32838.1"/>
    <property type="molecule type" value="Genomic_DNA"/>
</dbReference>
<feature type="region of interest" description="Disordered" evidence="1">
    <location>
        <begin position="98"/>
        <end position="117"/>
    </location>
</feature>
<evidence type="ECO:0000313" key="3">
    <source>
        <dbReference type="Proteomes" id="UP000037237"/>
    </source>
</evidence>
<comment type="caution">
    <text evidence="2">The sequence shown here is derived from an EMBL/GenBank/DDBJ whole genome shotgun (WGS) entry which is preliminary data.</text>
</comment>
<dbReference type="Pfam" id="PF09921">
    <property type="entry name" value="DUF2153"/>
    <property type="match status" value="1"/>
</dbReference>
<proteinExistence type="predicted"/>
<sequence>MDGRWVNDCQRILDKIKDSAKVEGQDRLDMVRTIRFTILALQRSVTGWMQWADNPDVMAQFSLDELAEINKNLADLVCAFVDYDAKITGSQEKKIEKEIKDKSPKVSQDDKGMFYVK</sequence>
<dbReference type="InterPro" id="IPR014450">
    <property type="entry name" value="UCP008210"/>
</dbReference>
<name>A0A0M0BW38_9ARCH</name>
<dbReference type="Proteomes" id="UP000037237">
    <property type="component" value="Unassembled WGS sequence"/>
</dbReference>
<organism evidence="2 3">
    <name type="scientific">miscellaneous Crenarchaeota group-1 archaeon SG8-32-1</name>
    <dbReference type="NCBI Taxonomy" id="1685124"/>
    <lineage>
        <taxon>Archaea</taxon>
        <taxon>Candidatus Bathyarchaeota</taxon>
        <taxon>MCG-1</taxon>
    </lineage>
</organism>
<accession>A0A0M0BW38</accession>